<keyword evidence="1" id="KW-0472">Membrane</keyword>
<protein>
    <submittedName>
        <fullName evidence="2">Uncharacterized protein</fullName>
    </submittedName>
</protein>
<keyword evidence="3" id="KW-1185">Reference proteome</keyword>
<dbReference type="AlphaFoldDB" id="A0AAW1WMY4"/>
<organism evidence="2 3">
    <name type="scientific">Rubus argutus</name>
    <name type="common">Southern blackberry</name>
    <dbReference type="NCBI Taxonomy" id="59490"/>
    <lineage>
        <taxon>Eukaryota</taxon>
        <taxon>Viridiplantae</taxon>
        <taxon>Streptophyta</taxon>
        <taxon>Embryophyta</taxon>
        <taxon>Tracheophyta</taxon>
        <taxon>Spermatophyta</taxon>
        <taxon>Magnoliopsida</taxon>
        <taxon>eudicotyledons</taxon>
        <taxon>Gunneridae</taxon>
        <taxon>Pentapetalae</taxon>
        <taxon>rosids</taxon>
        <taxon>fabids</taxon>
        <taxon>Rosales</taxon>
        <taxon>Rosaceae</taxon>
        <taxon>Rosoideae</taxon>
        <taxon>Rosoideae incertae sedis</taxon>
        <taxon>Rubus</taxon>
    </lineage>
</organism>
<name>A0AAW1WMY4_RUBAR</name>
<evidence type="ECO:0000256" key="1">
    <source>
        <dbReference type="SAM" id="Phobius"/>
    </source>
</evidence>
<evidence type="ECO:0000313" key="3">
    <source>
        <dbReference type="Proteomes" id="UP001457282"/>
    </source>
</evidence>
<dbReference type="InterPro" id="IPR053258">
    <property type="entry name" value="Ca-permeable_cation_channel"/>
</dbReference>
<keyword evidence="1" id="KW-1133">Transmembrane helix</keyword>
<proteinExistence type="predicted"/>
<sequence>MEEGAMILQTDHKNTDFGVFMNKISLLFGTLAVTLELLILVPPFGWFVLFLWSICFVRIATKSYQYLKTLYETAVLTLVQAFEKLKELIITVGSNAVATLRGAFDQLKELFRSGSLITEHEAQDQNQIINELPV</sequence>
<gene>
    <name evidence="2" type="ORF">M0R45_033344</name>
</gene>
<dbReference type="Proteomes" id="UP001457282">
    <property type="component" value="Unassembled WGS sequence"/>
</dbReference>
<dbReference type="PANTHER" id="PTHR34115">
    <property type="entry name" value="PROTEIN, PUTATIVE-RELATED"/>
    <property type="match status" value="1"/>
</dbReference>
<feature type="transmembrane region" description="Helical" evidence="1">
    <location>
        <begin position="44"/>
        <end position="61"/>
    </location>
</feature>
<comment type="caution">
    <text evidence="2">The sequence shown here is derived from an EMBL/GenBank/DDBJ whole genome shotgun (WGS) entry which is preliminary data.</text>
</comment>
<reference evidence="2 3" key="1">
    <citation type="journal article" date="2023" name="G3 (Bethesda)">
        <title>A chromosome-length genome assembly and annotation of blackberry (Rubus argutus, cv. 'Hillquist').</title>
        <authorList>
            <person name="Bruna T."/>
            <person name="Aryal R."/>
            <person name="Dudchenko O."/>
            <person name="Sargent D.J."/>
            <person name="Mead D."/>
            <person name="Buti M."/>
            <person name="Cavallini A."/>
            <person name="Hytonen T."/>
            <person name="Andres J."/>
            <person name="Pham M."/>
            <person name="Weisz D."/>
            <person name="Mascagni F."/>
            <person name="Usai G."/>
            <person name="Natali L."/>
            <person name="Bassil N."/>
            <person name="Fernandez G.E."/>
            <person name="Lomsadze A."/>
            <person name="Armour M."/>
            <person name="Olukolu B."/>
            <person name="Poorten T."/>
            <person name="Britton C."/>
            <person name="Davik J."/>
            <person name="Ashrafi H."/>
            <person name="Aiden E.L."/>
            <person name="Borodovsky M."/>
            <person name="Worthington M."/>
        </authorList>
    </citation>
    <scope>NUCLEOTIDE SEQUENCE [LARGE SCALE GENOMIC DNA]</scope>
    <source>
        <strain evidence="2">PI 553951</strain>
    </source>
</reference>
<evidence type="ECO:0000313" key="2">
    <source>
        <dbReference type="EMBL" id="KAK9925003.1"/>
    </source>
</evidence>
<accession>A0AAW1WMY4</accession>
<dbReference type="PANTHER" id="PTHR34115:SF13">
    <property type="entry name" value="RPB1A"/>
    <property type="match status" value="1"/>
</dbReference>
<keyword evidence="1" id="KW-0812">Transmembrane</keyword>
<dbReference type="EMBL" id="JBEDUW010000006">
    <property type="protein sequence ID" value="KAK9925003.1"/>
    <property type="molecule type" value="Genomic_DNA"/>
</dbReference>